<evidence type="ECO:0000313" key="2">
    <source>
        <dbReference type="EMBL" id="AIE83510.1"/>
    </source>
</evidence>
<keyword evidence="1" id="KW-0472">Membrane</keyword>
<accession>A0A068NL73</accession>
<sequence length="80" mass="9108">MPSSFIAARQKRVEDPVLPDDPIESEIHRWVYTMDRRARGVLWFIAICFLLVLTALLGTLIKERTENARLEAGATIGDRP</sequence>
<dbReference type="KEGG" id="fgi:OP10G_0142"/>
<keyword evidence="3" id="KW-1185">Reference proteome</keyword>
<evidence type="ECO:0000256" key="1">
    <source>
        <dbReference type="SAM" id="Phobius"/>
    </source>
</evidence>
<dbReference type="HOGENOM" id="CLU_2584573_0_0_0"/>
<keyword evidence="1" id="KW-0812">Transmembrane</keyword>
<dbReference type="Proteomes" id="UP000027982">
    <property type="component" value="Chromosome"/>
</dbReference>
<keyword evidence="1" id="KW-1133">Transmembrane helix</keyword>
<dbReference type="EMBL" id="CP007139">
    <property type="protein sequence ID" value="AIE83510.1"/>
    <property type="molecule type" value="Genomic_DNA"/>
</dbReference>
<feature type="transmembrane region" description="Helical" evidence="1">
    <location>
        <begin position="41"/>
        <end position="61"/>
    </location>
</feature>
<dbReference type="AlphaFoldDB" id="A0A068NL73"/>
<name>A0A068NL73_FIMGI</name>
<gene>
    <name evidence="2" type="ORF">OP10G_0142</name>
</gene>
<organism evidence="2 3">
    <name type="scientific">Fimbriimonas ginsengisoli Gsoil 348</name>
    <dbReference type="NCBI Taxonomy" id="661478"/>
    <lineage>
        <taxon>Bacteria</taxon>
        <taxon>Bacillati</taxon>
        <taxon>Armatimonadota</taxon>
        <taxon>Fimbriimonadia</taxon>
        <taxon>Fimbriimonadales</taxon>
        <taxon>Fimbriimonadaceae</taxon>
        <taxon>Fimbriimonas</taxon>
    </lineage>
</organism>
<proteinExistence type="predicted"/>
<protein>
    <submittedName>
        <fullName evidence="2">Uncharacterized protein</fullName>
    </submittedName>
</protein>
<evidence type="ECO:0000313" key="3">
    <source>
        <dbReference type="Proteomes" id="UP000027982"/>
    </source>
</evidence>
<dbReference type="RefSeq" id="WP_025227815.1">
    <property type="nucleotide sequence ID" value="NZ_CP007139.1"/>
</dbReference>
<reference evidence="2 3" key="1">
    <citation type="journal article" date="2014" name="PLoS ONE">
        <title>The first complete genome sequence of the class fimbriimonadia in the phylum armatimonadetes.</title>
        <authorList>
            <person name="Hu Z.Y."/>
            <person name="Wang Y.Z."/>
            <person name="Im W.T."/>
            <person name="Wang S.Y."/>
            <person name="Zhao G.P."/>
            <person name="Zheng H.J."/>
            <person name="Quan Z.X."/>
        </authorList>
    </citation>
    <scope>NUCLEOTIDE SEQUENCE [LARGE SCALE GENOMIC DNA]</scope>
    <source>
        <strain evidence="2">Gsoil 348</strain>
    </source>
</reference>
<dbReference type="STRING" id="661478.OP10G_0142"/>